<dbReference type="AlphaFoldDB" id="A0A4Z2CL01"/>
<dbReference type="Proteomes" id="UP000311919">
    <property type="component" value="Unassembled WGS sequence"/>
</dbReference>
<evidence type="ECO:0000313" key="3">
    <source>
        <dbReference type="Proteomes" id="UP000311919"/>
    </source>
</evidence>
<feature type="region of interest" description="Disordered" evidence="1">
    <location>
        <begin position="28"/>
        <end position="56"/>
    </location>
</feature>
<dbReference type="EMBL" id="SKCS01001113">
    <property type="protein sequence ID" value="TNN04704.1"/>
    <property type="molecule type" value="Genomic_DNA"/>
</dbReference>
<protein>
    <submittedName>
        <fullName evidence="2">Unconventional myosin-X</fullName>
    </submittedName>
</protein>
<proteinExistence type="predicted"/>
<keyword evidence="3" id="KW-1185">Reference proteome</keyword>
<name>A0A4Z2CL01_SCHJA</name>
<organism evidence="2 3">
    <name type="scientific">Schistosoma japonicum</name>
    <name type="common">Blood fluke</name>
    <dbReference type="NCBI Taxonomy" id="6182"/>
    <lineage>
        <taxon>Eukaryota</taxon>
        <taxon>Metazoa</taxon>
        <taxon>Spiralia</taxon>
        <taxon>Lophotrochozoa</taxon>
        <taxon>Platyhelminthes</taxon>
        <taxon>Trematoda</taxon>
        <taxon>Digenea</taxon>
        <taxon>Strigeidida</taxon>
        <taxon>Schistosomatoidea</taxon>
        <taxon>Schistosomatidae</taxon>
        <taxon>Schistosoma</taxon>
    </lineage>
</organism>
<accession>A0A4Z2CL01</accession>
<sequence>MACPGSSPAVSSTVNDAGASRADFLLESTCPASAPPPPSAEPPTRSGSSAAACPQEAGPSLLEALVRGEGFWSTD</sequence>
<reference evidence="2 3" key="1">
    <citation type="submission" date="2019-03" db="EMBL/GenBank/DDBJ databases">
        <title>An improved genome assembly of the fluke Schistosoma japonicum.</title>
        <authorList>
            <person name="Hu W."/>
            <person name="Luo F."/>
            <person name="Yin M."/>
            <person name="Mo X."/>
            <person name="Sun C."/>
            <person name="Wu Q."/>
            <person name="Zhu B."/>
            <person name="Xiang M."/>
            <person name="Wang J."/>
            <person name="Wang Y."/>
            <person name="Zhang T."/>
            <person name="Xu B."/>
            <person name="Zheng H."/>
            <person name="Feng Z."/>
        </authorList>
    </citation>
    <scope>NUCLEOTIDE SEQUENCE [LARGE SCALE GENOMIC DNA]</scope>
    <source>
        <strain evidence="2">HuSjv2</strain>
        <tissue evidence="2">Worms</tissue>
    </source>
</reference>
<comment type="caution">
    <text evidence="2">The sequence shown here is derived from an EMBL/GenBank/DDBJ whole genome shotgun (WGS) entry which is preliminary data.</text>
</comment>
<evidence type="ECO:0000256" key="1">
    <source>
        <dbReference type="SAM" id="MobiDB-lite"/>
    </source>
</evidence>
<evidence type="ECO:0000313" key="2">
    <source>
        <dbReference type="EMBL" id="TNN04704.1"/>
    </source>
</evidence>
<gene>
    <name evidence="2" type="ORF">EWB00_000442</name>
</gene>